<dbReference type="Proteomes" id="UP000221653">
    <property type="component" value="Unassembled WGS sequence"/>
</dbReference>
<evidence type="ECO:0000313" key="3">
    <source>
        <dbReference type="Proteomes" id="UP000221653"/>
    </source>
</evidence>
<protein>
    <submittedName>
        <fullName evidence="2">Acetyltransferase (GNAT) family protein</fullName>
    </submittedName>
</protein>
<dbReference type="InterPro" id="IPR016181">
    <property type="entry name" value="Acyl_CoA_acyltransferase"/>
</dbReference>
<dbReference type="SUPFAM" id="SSF55729">
    <property type="entry name" value="Acyl-CoA N-acyltransferases (Nat)"/>
    <property type="match status" value="1"/>
</dbReference>
<evidence type="ECO:0000313" key="2">
    <source>
        <dbReference type="EMBL" id="PFG28705.1"/>
    </source>
</evidence>
<organism evidence="2 3">
    <name type="scientific">Corynebacterium renale</name>
    <dbReference type="NCBI Taxonomy" id="1724"/>
    <lineage>
        <taxon>Bacteria</taxon>
        <taxon>Bacillati</taxon>
        <taxon>Actinomycetota</taxon>
        <taxon>Actinomycetes</taxon>
        <taxon>Mycobacteriales</taxon>
        <taxon>Corynebacteriaceae</taxon>
        <taxon>Corynebacterium</taxon>
    </lineage>
</organism>
<proteinExistence type="predicted"/>
<keyword evidence="2" id="KW-0808">Transferase</keyword>
<dbReference type="AlphaFoldDB" id="A0A2A9DRA3"/>
<dbReference type="STRING" id="1724.GCA_001044175_00462"/>
<feature type="domain" description="N-acetyltransferase" evidence="1">
    <location>
        <begin position="21"/>
        <end position="201"/>
    </location>
</feature>
<dbReference type="GO" id="GO:0016747">
    <property type="term" value="F:acyltransferase activity, transferring groups other than amino-acyl groups"/>
    <property type="evidence" value="ECO:0007669"/>
    <property type="project" value="InterPro"/>
</dbReference>
<name>A0A2A9DRA3_9CORY</name>
<comment type="caution">
    <text evidence="2">The sequence shown here is derived from an EMBL/GenBank/DDBJ whole genome shotgun (WGS) entry which is preliminary data.</text>
</comment>
<evidence type="ECO:0000259" key="1">
    <source>
        <dbReference type="PROSITE" id="PS51186"/>
    </source>
</evidence>
<keyword evidence="3" id="KW-1185">Reference proteome</keyword>
<dbReference type="PROSITE" id="PS51186">
    <property type="entry name" value="GNAT"/>
    <property type="match status" value="1"/>
</dbReference>
<dbReference type="PANTHER" id="PTHR42791:SF1">
    <property type="entry name" value="N-ACETYLTRANSFERASE DOMAIN-CONTAINING PROTEIN"/>
    <property type="match status" value="1"/>
</dbReference>
<dbReference type="EMBL" id="PDJF01000001">
    <property type="protein sequence ID" value="PFG28705.1"/>
    <property type="molecule type" value="Genomic_DNA"/>
</dbReference>
<dbReference type="OrthoDB" id="7057833at2"/>
<dbReference type="PANTHER" id="PTHR42791">
    <property type="entry name" value="GNAT FAMILY ACETYLTRANSFERASE"/>
    <property type="match status" value="1"/>
</dbReference>
<dbReference type="InterPro" id="IPR052523">
    <property type="entry name" value="Trichothecene_AcTrans"/>
</dbReference>
<dbReference type="CDD" id="cd04301">
    <property type="entry name" value="NAT_SF"/>
    <property type="match status" value="1"/>
</dbReference>
<dbReference type="InterPro" id="IPR000182">
    <property type="entry name" value="GNAT_dom"/>
</dbReference>
<dbReference type="Pfam" id="PF00583">
    <property type="entry name" value="Acetyltransf_1"/>
    <property type="match status" value="1"/>
</dbReference>
<reference evidence="2 3" key="1">
    <citation type="submission" date="2017-10" db="EMBL/GenBank/DDBJ databases">
        <title>Sequencing the genomes of 1000 actinobacteria strains.</title>
        <authorList>
            <person name="Klenk H.-P."/>
        </authorList>
    </citation>
    <scope>NUCLEOTIDE SEQUENCE [LARGE SCALE GENOMIC DNA]</scope>
    <source>
        <strain evidence="2 3">DSM 20688</strain>
    </source>
</reference>
<gene>
    <name evidence="2" type="ORF">ATK06_1824</name>
</gene>
<dbReference type="Gene3D" id="3.40.630.30">
    <property type="match status" value="1"/>
</dbReference>
<dbReference type="RefSeq" id="WP_098389210.1">
    <property type="nucleotide sequence ID" value="NZ_LS483464.1"/>
</dbReference>
<sequence>MSKTLSLTSFEKAYVDQATELLTRSFAYDPSFAEIAQLHTEQGDFGVLRELFRAQLTSWGDQAHVDLAFLDDDLVGIATWSEPDALPAMEDIADHMVPIVGQDVWDRMLSGHKEELAYHPKFPHWYLYVIAVAPSAQGHGVGSALINKGLDRVGRDAAYLEASTHRAARLYKRFDFALLGEIPTSDGSPGELAMWRSPAVPDEGPALVRPRTSSW</sequence>
<accession>A0A2A9DRA3</accession>